<sequence>MTMRQSRVATRSRPDSRLLLAFTFLIALMILAIPARAGCLDHIVDAEKEFNIPKGILLAVSLVESGGGGTPSPFIMNVRGRVMFPRTEAEAATYLRDNQGNLRGNVYAGCMQLSLAHHKQAFRPVEKIVNPEANVRYAAKYLVSLRRETGSWAAAVTRYNGSSGVKAASYQCKIKNQLVSLGAQGSAELISTTGKCDVSDPPAVGPRTRRAFEKHDENTPVG</sequence>
<dbReference type="InterPro" id="IPR023346">
    <property type="entry name" value="Lysozyme-like_dom_sf"/>
</dbReference>
<organism evidence="4 5">
    <name type="scientific">Niveispirillum cyanobacteriorum</name>
    <dbReference type="NCBI Taxonomy" id="1612173"/>
    <lineage>
        <taxon>Bacteria</taxon>
        <taxon>Pseudomonadati</taxon>
        <taxon>Pseudomonadota</taxon>
        <taxon>Alphaproteobacteria</taxon>
        <taxon>Rhodospirillales</taxon>
        <taxon>Azospirillaceae</taxon>
        <taxon>Niveispirillum</taxon>
    </lineage>
</organism>
<dbReference type="Proteomes" id="UP000234752">
    <property type="component" value="Chromosome eg_1"/>
</dbReference>
<accession>A0A2K9NA12</accession>
<dbReference type="AlphaFoldDB" id="A0A2K9NA12"/>
<dbReference type="InterPro" id="IPR008258">
    <property type="entry name" value="Transglycosylase_SLT_dom_1"/>
</dbReference>
<feature type="compositionally biased region" description="Basic and acidic residues" evidence="2">
    <location>
        <begin position="210"/>
        <end position="222"/>
    </location>
</feature>
<evidence type="ECO:0000313" key="5">
    <source>
        <dbReference type="Proteomes" id="UP000234752"/>
    </source>
</evidence>
<evidence type="ECO:0000256" key="2">
    <source>
        <dbReference type="SAM" id="MobiDB-lite"/>
    </source>
</evidence>
<dbReference type="KEGG" id="ncb:C0V82_03390"/>
<proteinExistence type="inferred from homology"/>
<feature type="region of interest" description="Disordered" evidence="2">
    <location>
        <begin position="200"/>
        <end position="222"/>
    </location>
</feature>
<reference evidence="4 5" key="1">
    <citation type="submission" date="2017-12" db="EMBL/GenBank/DDBJ databases">
        <title>Genomes of bacteria within cyanobacterial aggregates.</title>
        <authorList>
            <person name="Cai H."/>
        </authorList>
    </citation>
    <scope>NUCLEOTIDE SEQUENCE [LARGE SCALE GENOMIC DNA]</scope>
    <source>
        <strain evidence="4 5">TH16</strain>
    </source>
</reference>
<protein>
    <submittedName>
        <fullName evidence="4">Lytic transglycosylase</fullName>
    </submittedName>
</protein>
<dbReference type="Gene3D" id="1.10.530.10">
    <property type="match status" value="1"/>
</dbReference>
<keyword evidence="5" id="KW-1185">Reference proteome</keyword>
<dbReference type="SUPFAM" id="SSF53955">
    <property type="entry name" value="Lysozyme-like"/>
    <property type="match status" value="1"/>
</dbReference>
<dbReference type="OrthoDB" id="5945995at2"/>
<gene>
    <name evidence="4" type="ORF">C0V82_03390</name>
</gene>
<dbReference type="EMBL" id="CP025611">
    <property type="protein sequence ID" value="AUN29386.1"/>
    <property type="molecule type" value="Genomic_DNA"/>
</dbReference>
<evidence type="ECO:0000313" key="4">
    <source>
        <dbReference type="EMBL" id="AUN29386.1"/>
    </source>
</evidence>
<evidence type="ECO:0000259" key="3">
    <source>
        <dbReference type="Pfam" id="PF01464"/>
    </source>
</evidence>
<name>A0A2K9NA12_9PROT</name>
<comment type="similarity">
    <text evidence="1">Belongs to the virb1 family.</text>
</comment>
<dbReference type="Pfam" id="PF01464">
    <property type="entry name" value="SLT"/>
    <property type="match status" value="1"/>
</dbReference>
<dbReference type="RefSeq" id="WP_102111121.1">
    <property type="nucleotide sequence ID" value="NZ_BMGN01000004.1"/>
</dbReference>
<feature type="domain" description="Transglycosylase SLT" evidence="3">
    <location>
        <begin position="45"/>
        <end position="164"/>
    </location>
</feature>
<evidence type="ECO:0000256" key="1">
    <source>
        <dbReference type="ARBA" id="ARBA00009387"/>
    </source>
</evidence>